<comment type="caution">
    <text evidence="1">The sequence shown here is derived from an EMBL/GenBank/DDBJ whole genome shotgun (WGS) entry which is preliminary data.</text>
</comment>
<name>A0ACB7WIE3_DIOAL</name>
<sequence length="78" mass="8882">MAKGQQPATGPWIIEAMPLLVVVLITAHVLALSFIGCIDWRLISSPRRRNCIEFFVVSSLFSLFLIRFIYVSICDIFH</sequence>
<protein>
    <submittedName>
        <fullName evidence="1">Uncharacterized protein</fullName>
    </submittedName>
</protein>
<evidence type="ECO:0000313" key="2">
    <source>
        <dbReference type="Proteomes" id="UP000827976"/>
    </source>
</evidence>
<evidence type="ECO:0000313" key="1">
    <source>
        <dbReference type="EMBL" id="KAH7688074.1"/>
    </source>
</evidence>
<keyword evidence="2" id="KW-1185">Reference proteome</keyword>
<reference evidence="2" key="1">
    <citation type="journal article" date="2022" name="Nat. Commun.">
        <title>Chromosome evolution and the genetic basis of agronomically important traits in greater yam.</title>
        <authorList>
            <person name="Bredeson J.V."/>
            <person name="Lyons J.B."/>
            <person name="Oniyinde I.O."/>
            <person name="Okereke N.R."/>
            <person name="Kolade O."/>
            <person name="Nnabue I."/>
            <person name="Nwadili C.O."/>
            <person name="Hribova E."/>
            <person name="Parker M."/>
            <person name="Nwogha J."/>
            <person name="Shu S."/>
            <person name="Carlson J."/>
            <person name="Kariba R."/>
            <person name="Muthemba S."/>
            <person name="Knop K."/>
            <person name="Barton G.J."/>
            <person name="Sherwood A.V."/>
            <person name="Lopez-Montes A."/>
            <person name="Asiedu R."/>
            <person name="Jamnadass R."/>
            <person name="Muchugi A."/>
            <person name="Goodstein D."/>
            <person name="Egesi C.N."/>
            <person name="Featherston J."/>
            <person name="Asfaw A."/>
            <person name="Simpson G.G."/>
            <person name="Dolezel J."/>
            <person name="Hendre P.S."/>
            <person name="Van Deynze A."/>
            <person name="Kumar P.L."/>
            <person name="Obidiegwu J.E."/>
            <person name="Bhattacharjee R."/>
            <person name="Rokhsar D.S."/>
        </authorList>
    </citation>
    <scope>NUCLEOTIDE SEQUENCE [LARGE SCALE GENOMIC DNA]</scope>
    <source>
        <strain evidence="2">cv. TDa95/00328</strain>
    </source>
</reference>
<dbReference type="Proteomes" id="UP000827976">
    <property type="component" value="Chromosome 3"/>
</dbReference>
<gene>
    <name evidence="1" type="ORF">IHE45_03G008300</name>
</gene>
<dbReference type="EMBL" id="CM037013">
    <property type="protein sequence ID" value="KAH7688074.1"/>
    <property type="molecule type" value="Genomic_DNA"/>
</dbReference>
<accession>A0ACB7WIE3</accession>
<organism evidence="1 2">
    <name type="scientific">Dioscorea alata</name>
    <name type="common">Purple yam</name>
    <dbReference type="NCBI Taxonomy" id="55571"/>
    <lineage>
        <taxon>Eukaryota</taxon>
        <taxon>Viridiplantae</taxon>
        <taxon>Streptophyta</taxon>
        <taxon>Embryophyta</taxon>
        <taxon>Tracheophyta</taxon>
        <taxon>Spermatophyta</taxon>
        <taxon>Magnoliopsida</taxon>
        <taxon>Liliopsida</taxon>
        <taxon>Dioscoreales</taxon>
        <taxon>Dioscoreaceae</taxon>
        <taxon>Dioscorea</taxon>
    </lineage>
</organism>
<proteinExistence type="predicted"/>